<dbReference type="InterPro" id="IPR036736">
    <property type="entry name" value="ACP-like_sf"/>
</dbReference>
<dbReference type="PANTHER" id="PTHR45527:SF10">
    <property type="entry name" value="PYOCHELIN SYNTHASE PCHF"/>
    <property type="match status" value="1"/>
</dbReference>
<dbReference type="GO" id="GO:0043041">
    <property type="term" value="P:amino acid activation for nonribosomal peptide biosynthetic process"/>
    <property type="evidence" value="ECO:0007669"/>
    <property type="project" value="TreeGrafter"/>
</dbReference>
<evidence type="ECO:0000256" key="8">
    <source>
        <dbReference type="ARBA" id="ARBA00033440"/>
    </source>
</evidence>
<dbReference type="InterPro" id="IPR020845">
    <property type="entry name" value="AMP-binding_CS"/>
</dbReference>
<dbReference type="Pfam" id="PF00501">
    <property type="entry name" value="AMP-binding"/>
    <property type="match status" value="1"/>
</dbReference>
<dbReference type="PROSITE" id="PS00455">
    <property type="entry name" value="AMP_BINDING"/>
    <property type="match status" value="1"/>
</dbReference>
<dbReference type="Gene3D" id="3.40.50.12780">
    <property type="entry name" value="N-terminal domain of ligase-like"/>
    <property type="match status" value="1"/>
</dbReference>
<dbReference type="InterPro" id="IPR009081">
    <property type="entry name" value="PP-bd_ACP"/>
</dbReference>
<dbReference type="CDD" id="cd12114">
    <property type="entry name" value="A_NRPS_TlmIV_like"/>
    <property type="match status" value="1"/>
</dbReference>
<reference evidence="10 11" key="1">
    <citation type="submission" date="2019-11" db="EMBL/GenBank/DDBJ databases">
        <authorList>
            <person name="Li X.-J."/>
            <person name="Feng X.-M."/>
        </authorList>
    </citation>
    <scope>NUCLEOTIDE SEQUENCE [LARGE SCALE GENOMIC DNA]</scope>
    <source>
        <strain evidence="10 11">XMNu-373</strain>
    </source>
</reference>
<keyword evidence="11" id="KW-1185">Reference proteome</keyword>
<organism evidence="10 11">
    <name type="scientific">Phytoactinopolyspora mesophila</name>
    <dbReference type="NCBI Taxonomy" id="2650750"/>
    <lineage>
        <taxon>Bacteria</taxon>
        <taxon>Bacillati</taxon>
        <taxon>Actinomycetota</taxon>
        <taxon>Actinomycetes</taxon>
        <taxon>Jiangellales</taxon>
        <taxon>Jiangellaceae</taxon>
        <taxon>Phytoactinopolyspora</taxon>
    </lineage>
</organism>
<dbReference type="InterPro" id="IPR045851">
    <property type="entry name" value="AMP-bd_C_sf"/>
</dbReference>
<dbReference type="Pfam" id="PF13193">
    <property type="entry name" value="AMP-binding_C"/>
    <property type="match status" value="1"/>
</dbReference>
<keyword evidence="7" id="KW-0436">Ligase</keyword>
<dbReference type="SMART" id="SM00823">
    <property type="entry name" value="PKS_PP"/>
    <property type="match status" value="1"/>
</dbReference>
<dbReference type="PROSITE" id="PS00012">
    <property type="entry name" value="PHOSPHOPANTETHEINE"/>
    <property type="match status" value="1"/>
</dbReference>
<dbReference type="InterPro" id="IPR020459">
    <property type="entry name" value="AMP-binding"/>
</dbReference>
<dbReference type="CDD" id="cd19535">
    <property type="entry name" value="Cyc_NRPS"/>
    <property type="match status" value="1"/>
</dbReference>
<dbReference type="InterPro" id="IPR010071">
    <property type="entry name" value="AA_adenyl_dom"/>
</dbReference>
<dbReference type="Pfam" id="PF00668">
    <property type="entry name" value="Condensation"/>
    <property type="match status" value="1"/>
</dbReference>
<dbReference type="FunFam" id="3.30.559.30:FF:000006">
    <property type="entry name" value="Yersiniabactin polyketide/non-ribosomal peptide synthetase"/>
    <property type="match status" value="1"/>
</dbReference>
<name>A0A7K3LXR7_9ACTN</name>
<dbReference type="InterPro" id="IPR006162">
    <property type="entry name" value="Ppantetheine_attach_site"/>
</dbReference>
<dbReference type="GO" id="GO:0016874">
    <property type="term" value="F:ligase activity"/>
    <property type="evidence" value="ECO:0007669"/>
    <property type="project" value="UniProtKB-KW"/>
</dbReference>
<evidence type="ECO:0000256" key="7">
    <source>
        <dbReference type="ARBA" id="ARBA00022598"/>
    </source>
</evidence>
<dbReference type="SUPFAM" id="SSF47336">
    <property type="entry name" value="ACP-like"/>
    <property type="match status" value="1"/>
</dbReference>
<keyword evidence="5" id="KW-0596">Phosphopantetheine</keyword>
<dbReference type="PRINTS" id="PR00154">
    <property type="entry name" value="AMPBINDING"/>
</dbReference>
<dbReference type="Pfam" id="PF00550">
    <property type="entry name" value="PP-binding"/>
    <property type="match status" value="1"/>
</dbReference>
<protein>
    <recommendedName>
        <fullName evidence="4">Phenyloxazoline synthase MbtB</fullName>
    </recommendedName>
    <alternativeName>
        <fullName evidence="8">Mycobactin synthetase protein B</fullName>
    </alternativeName>
</protein>
<dbReference type="InterPro" id="IPR057737">
    <property type="entry name" value="Condensation_MtbB-like"/>
</dbReference>
<dbReference type="FunFam" id="3.40.50.12780:FF:000012">
    <property type="entry name" value="Non-ribosomal peptide synthetase"/>
    <property type="match status" value="1"/>
</dbReference>
<dbReference type="InterPro" id="IPR023213">
    <property type="entry name" value="CAT-like_dom_sf"/>
</dbReference>
<dbReference type="InterPro" id="IPR025110">
    <property type="entry name" value="AMP-bd_C"/>
</dbReference>
<dbReference type="InterPro" id="IPR001242">
    <property type="entry name" value="Condensation_dom"/>
</dbReference>
<dbReference type="FunFam" id="3.40.50.980:FF:000001">
    <property type="entry name" value="Non-ribosomal peptide synthetase"/>
    <property type="match status" value="1"/>
</dbReference>
<comment type="similarity">
    <text evidence="3">Belongs to the ATP-dependent AMP-binding enzyme family. MbtB subfamily.</text>
</comment>
<proteinExistence type="inferred from homology"/>
<dbReference type="EMBL" id="WLZY01000001">
    <property type="protein sequence ID" value="NDL55829.1"/>
    <property type="molecule type" value="Genomic_DNA"/>
</dbReference>
<dbReference type="PROSITE" id="PS50075">
    <property type="entry name" value="CARRIER"/>
    <property type="match status" value="1"/>
</dbReference>
<dbReference type="Gene3D" id="3.30.559.30">
    <property type="entry name" value="Nonribosomal peptide synthetase, condensation domain"/>
    <property type="match status" value="1"/>
</dbReference>
<dbReference type="AlphaFoldDB" id="A0A7K3LXR7"/>
<evidence type="ECO:0000256" key="4">
    <source>
        <dbReference type="ARBA" id="ARBA00016743"/>
    </source>
</evidence>
<dbReference type="SUPFAM" id="SSF52777">
    <property type="entry name" value="CoA-dependent acyltransferases"/>
    <property type="match status" value="2"/>
</dbReference>
<evidence type="ECO:0000256" key="6">
    <source>
        <dbReference type="ARBA" id="ARBA00022553"/>
    </source>
</evidence>
<accession>A0A7K3LXR7</accession>
<evidence type="ECO:0000259" key="9">
    <source>
        <dbReference type="PROSITE" id="PS50075"/>
    </source>
</evidence>
<dbReference type="GO" id="GO:0005737">
    <property type="term" value="C:cytoplasm"/>
    <property type="evidence" value="ECO:0007669"/>
    <property type="project" value="TreeGrafter"/>
</dbReference>
<comment type="pathway">
    <text evidence="2">Siderophore biosynthesis; mycobactin biosynthesis.</text>
</comment>
<dbReference type="SUPFAM" id="SSF56801">
    <property type="entry name" value="Acetyl-CoA synthetase-like"/>
    <property type="match status" value="1"/>
</dbReference>
<evidence type="ECO:0000256" key="3">
    <source>
        <dbReference type="ARBA" id="ARBA00007380"/>
    </source>
</evidence>
<dbReference type="Proteomes" id="UP000460435">
    <property type="component" value="Unassembled WGS sequence"/>
</dbReference>
<feature type="domain" description="Carrier" evidence="9">
    <location>
        <begin position="1013"/>
        <end position="1093"/>
    </location>
</feature>
<dbReference type="GO" id="GO:0044550">
    <property type="term" value="P:secondary metabolite biosynthetic process"/>
    <property type="evidence" value="ECO:0007669"/>
    <property type="project" value="TreeGrafter"/>
</dbReference>
<keyword evidence="6" id="KW-0597">Phosphoprotein</keyword>
<dbReference type="Gene3D" id="3.30.300.30">
    <property type="match status" value="1"/>
</dbReference>
<comment type="caution">
    <text evidence="10">The sequence shown here is derived from an EMBL/GenBank/DDBJ whole genome shotgun (WGS) entry which is preliminary data.</text>
</comment>
<gene>
    <name evidence="10" type="ORF">F7O44_01960</name>
</gene>
<evidence type="ECO:0000256" key="2">
    <source>
        <dbReference type="ARBA" id="ARBA00005102"/>
    </source>
</evidence>
<evidence type="ECO:0000256" key="1">
    <source>
        <dbReference type="ARBA" id="ARBA00001957"/>
    </source>
</evidence>
<dbReference type="GO" id="GO:0008610">
    <property type="term" value="P:lipid biosynthetic process"/>
    <property type="evidence" value="ECO:0007669"/>
    <property type="project" value="UniProtKB-ARBA"/>
</dbReference>
<sequence>MILSLIAPAGSASPWGDAAGRSRMTSTDVGPYAMQTAADRTDDHSRFFGLTDIQHAYLFGRRPGLELGGLAPRCYLELAGQNLDIDRFEAAAGELFERHDMLRARLAGEDRLHVADPAPPSVEYADVSGLPQAERDQRLEQTRRRMRAGSDTIGPPVELSLTRVGENRCHVHVAVELLFLDLRSVLRLLAELRALVDGDPPGPAPGRFGDYVAAIDRRAAGAEGQAAAEYWQRRLDHLPNAPELPLAVAPEQLGRPKFTSLRTDLDVRTWQRLEAAARAHGLEPSTLLLAAFTEVVRTWSKNAEFTLTLTAHEPRAVVPGLHEAVGQFSIPSLLEVSAEAGQTFLERAADLQRRMREDTEQLAYSGIQVLRELSRRSDTGRVSMPVVFTSTVGTAAPDGLAAFGELIEISTDTPQVWLENQVIESAEGIVVTWHAVDGLLAAGVLDAMFAAYRDLLDRLATDESLWQQSGSLVPLPAEAAAEQRQANSTASDIPAARLHDLVAEAARRHPDALAVAGPSGELTHGDLAARSYQVARHLREVAAPRPGELVAVCMQAGAEQLAAILGVLHAGGAYVCIDPELPAQRRATLLQRCRVRAVVTDTVLAETLHWPDGVDVVTADGERTRAYSTEAVVSAQGYDDLAYVIFTSGSTGEPKGVMITHRSAANTVQDINERFRAGSHDRVLSLAPTGFDLSVYDIFGVLSAGGAVVVPDPSRAADVHHWSELVARHGVTIWNTVPAPMRLWIDSLEEPGRTGAGDTLRLVLMSGDWIPVDLPDRIRARFPRAQIISLGGATEGSIWSIYHPIEQVSTEWVSIPYGKPLANQRMHVLNRWLQPCPTWVTGEIHIGGVGVAQGYWKDPVRTEERFIVHPATGERLYRTGDLGRYLPGGDIEILGREDHQVKINGYRVELGEIESCLSAAPGVRQVLVTAPQHPRTGQRQIVAYVVPEARPDNGLFDIEALRQTCAESLPSFMVPSHYLPTEHIPLTGNGKIDRAALVSPWADDETSAAVQVAPKDDVEAKVAAIWAKQLGHDEFGTTDGFFDIGGDSLHAVGILREVREELGVSAEAEQDLVETLFMNADVAAFSEVVKRGAA</sequence>
<dbReference type="GO" id="GO:0031177">
    <property type="term" value="F:phosphopantetheine binding"/>
    <property type="evidence" value="ECO:0007669"/>
    <property type="project" value="InterPro"/>
</dbReference>
<dbReference type="InterPro" id="IPR042099">
    <property type="entry name" value="ANL_N_sf"/>
</dbReference>
<evidence type="ECO:0000313" key="11">
    <source>
        <dbReference type="Proteomes" id="UP000460435"/>
    </source>
</evidence>
<evidence type="ECO:0000313" key="10">
    <source>
        <dbReference type="EMBL" id="NDL55829.1"/>
    </source>
</evidence>
<dbReference type="Gene3D" id="1.10.1200.10">
    <property type="entry name" value="ACP-like"/>
    <property type="match status" value="1"/>
</dbReference>
<dbReference type="InterPro" id="IPR020806">
    <property type="entry name" value="PKS_PP-bd"/>
</dbReference>
<dbReference type="PANTHER" id="PTHR45527">
    <property type="entry name" value="NONRIBOSOMAL PEPTIDE SYNTHETASE"/>
    <property type="match status" value="1"/>
</dbReference>
<comment type="cofactor">
    <cofactor evidence="1">
        <name>pantetheine 4'-phosphate</name>
        <dbReference type="ChEBI" id="CHEBI:47942"/>
    </cofactor>
</comment>
<evidence type="ECO:0000256" key="5">
    <source>
        <dbReference type="ARBA" id="ARBA00022450"/>
    </source>
</evidence>
<dbReference type="InterPro" id="IPR000873">
    <property type="entry name" value="AMP-dep_synth/lig_dom"/>
</dbReference>
<dbReference type="Gene3D" id="3.30.559.10">
    <property type="entry name" value="Chloramphenicol acetyltransferase-like domain"/>
    <property type="match status" value="1"/>
</dbReference>
<dbReference type="NCBIfam" id="TIGR01733">
    <property type="entry name" value="AA-adenyl-dom"/>
    <property type="match status" value="1"/>
</dbReference>